<keyword evidence="11" id="KW-0175">Coiled coil</keyword>
<evidence type="ECO:0000256" key="2">
    <source>
        <dbReference type="ARBA" id="ARBA00020953"/>
    </source>
</evidence>
<feature type="binding site" evidence="8">
    <location>
        <begin position="216"/>
        <end position="223"/>
    </location>
    <ligand>
        <name>GTP</name>
        <dbReference type="ChEBI" id="CHEBI:37565"/>
        <label>2</label>
    </ligand>
</feature>
<feature type="binding site" evidence="8">
    <location>
        <begin position="66"/>
        <end position="70"/>
    </location>
    <ligand>
        <name>GTP</name>
        <dbReference type="ChEBI" id="CHEBI:37565"/>
        <label>1</label>
    </ligand>
</feature>
<dbReference type="HAMAP" id="MF_00195">
    <property type="entry name" value="GTPase_Der"/>
    <property type="match status" value="1"/>
</dbReference>
<gene>
    <name evidence="8 13" type="primary">der</name>
    <name evidence="13" type="ordered locus">PSMK_08160</name>
</gene>
<dbReference type="PRINTS" id="PR00326">
    <property type="entry name" value="GTP1OBG"/>
</dbReference>
<dbReference type="GO" id="GO:0042254">
    <property type="term" value="P:ribosome biogenesis"/>
    <property type="evidence" value="ECO:0007669"/>
    <property type="project" value="UniProtKB-KW"/>
</dbReference>
<dbReference type="GO" id="GO:0043022">
    <property type="term" value="F:ribosome binding"/>
    <property type="evidence" value="ECO:0007669"/>
    <property type="project" value="TreeGrafter"/>
</dbReference>
<dbReference type="EMBL" id="AP012338">
    <property type="protein sequence ID" value="BAM02975.1"/>
    <property type="molecule type" value="Genomic_DNA"/>
</dbReference>
<feature type="domain" description="EngA-type G" evidence="12">
    <location>
        <begin position="210"/>
        <end position="397"/>
    </location>
</feature>
<dbReference type="InterPro" id="IPR027417">
    <property type="entry name" value="P-loop_NTPase"/>
</dbReference>
<keyword evidence="4 10" id="KW-0677">Repeat</keyword>
<feature type="binding site" evidence="8">
    <location>
        <begin position="270"/>
        <end position="274"/>
    </location>
    <ligand>
        <name>GTP</name>
        <dbReference type="ChEBI" id="CHEBI:37565"/>
        <label>2</label>
    </ligand>
</feature>
<evidence type="ECO:0000256" key="1">
    <source>
        <dbReference type="ARBA" id="ARBA00008279"/>
    </source>
</evidence>
<sequence length="498" mass="54135">MGADPIRFAIVGRPNVGKSSLMNMLAGRRVSIVDPTAGVTRDRLSTGAQIPLEDGSGGMLSLEIVDTGGYGIVDRDDLAGEVERQIAEGLGECDAVLFVIDAVDGVTPLDERAAKVLRESGAGSGGGKPGQPNRSAKPVVVVANKMDAPTQATEGWEAMKLGFGEPVFVSATTRHNRHELEARLREAAKEARKQRTDAGMGPRDPLGSGLKLALVGKRNAGKSTLLNALAGQQRVIVSEKAGTTRDSIDVEVTMKAVDPAEPPVAFTAIDTAGVRKTKSLGDSIEFYSQHRSLRSVRRADVVLLLLDATVPVSQVDQILSQEVQKHYKPCVIVVNKWDLIGRDKEGNRVMDQEAYVTYLEDALRGLDFAPIVFISAKNGTGLRDVVALAHNLHEQSSHRVGTGELNRFFEAVYQRRGPGTNRAGKQPRLFYATMPATNPPTLALFVNDPELFDHNYQRYLMNNIREELPFSEVPIKLLIRGKTKMSAEERLAAKLDER</sequence>
<evidence type="ECO:0000256" key="5">
    <source>
        <dbReference type="ARBA" id="ARBA00022741"/>
    </source>
</evidence>
<evidence type="ECO:0000256" key="9">
    <source>
        <dbReference type="PROSITE-ProRule" id="PRU01049"/>
    </source>
</evidence>
<comment type="similarity">
    <text evidence="1 8 9 10">Belongs to the TRAFAC class TrmE-Era-EngA-EngB-Septin-like GTPase superfamily. EngA (Der) GTPase family.</text>
</comment>
<keyword evidence="3 8" id="KW-0690">Ribosome biogenesis</keyword>
<dbReference type="PROSITE" id="PS51712">
    <property type="entry name" value="G_ENGA"/>
    <property type="match status" value="1"/>
</dbReference>
<dbReference type="Proteomes" id="UP000007881">
    <property type="component" value="Chromosome"/>
</dbReference>
<evidence type="ECO:0000256" key="3">
    <source>
        <dbReference type="ARBA" id="ARBA00022517"/>
    </source>
</evidence>
<dbReference type="KEGG" id="phm:PSMK_08160"/>
<dbReference type="InterPro" id="IPR005225">
    <property type="entry name" value="Small_GTP-bd"/>
</dbReference>
<dbReference type="PIRSF" id="PIRSF006485">
    <property type="entry name" value="GTP-binding_EngA"/>
    <property type="match status" value="1"/>
</dbReference>
<dbReference type="FunFam" id="3.30.300.20:FF:000004">
    <property type="entry name" value="GTPase Der"/>
    <property type="match status" value="1"/>
</dbReference>
<dbReference type="Pfam" id="PF01926">
    <property type="entry name" value="MMR_HSR1"/>
    <property type="match status" value="2"/>
</dbReference>
<feature type="binding site" evidence="8">
    <location>
        <begin position="144"/>
        <end position="147"/>
    </location>
    <ligand>
        <name>GTP</name>
        <dbReference type="ChEBI" id="CHEBI:37565"/>
        <label>1</label>
    </ligand>
</feature>
<dbReference type="NCBIfam" id="TIGR00231">
    <property type="entry name" value="small_GTP"/>
    <property type="match status" value="2"/>
</dbReference>
<evidence type="ECO:0000256" key="7">
    <source>
        <dbReference type="ARBA" id="ARBA00032345"/>
    </source>
</evidence>
<dbReference type="InterPro" id="IPR016484">
    <property type="entry name" value="GTPase_Der"/>
</dbReference>
<dbReference type="PANTHER" id="PTHR43834:SF6">
    <property type="entry name" value="GTPASE DER"/>
    <property type="match status" value="1"/>
</dbReference>
<dbReference type="PANTHER" id="PTHR43834">
    <property type="entry name" value="GTPASE DER"/>
    <property type="match status" value="1"/>
</dbReference>
<evidence type="ECO:0000256" key="4">
    <source>
        <dbReference type="ARBA" id="ARBA00022737"/>
    </source>
</evidence>
<dbReference type="NCBIfam" id="TIGR03594">
    <property type="entry name" value="GTPase_EngA"/>
    <property type="match status" value="1"/>
</dbReference>
<feature type="binding site" evidence="8">
    <location>
        <begin position="12"/>
        <end position="19"/>
    </location>
    <ligand>
        <name>GTP</name>
        <dbReference type="ChEBI" id="CHEBI:37565"/>
        <label>1</label>
    </ligand>
</feature>
<dbReference type="InterPro" id="IPR006073">
    <property type="entry name" value="GTP-bd"/>
</dbReference>
<feature type="binding site" evidence="8">
    <location>
        <begin position="335"/>
        <end position="338"/>
    </location>
    <ligand>
        <name>GTP</name>
        <dbReference type="ChEBI" id="CHEBI:37565"/>
        <label>2</label>
    </ligand>
</feature>
<evidence type="ECO:0000313" key="14">
    <source>
        <dbReference type="Proteomes" id="UP000007881"/>
    </source>
</evidence>
<keyword evidence="5 8" id="KW-0547">Nucleotide-binding</keyword>
<evidence type="ECO:0000256" key="10">
    <source>
        <dbReference type="RuleBase" id="RU004481"/>
    </source>
</evidence>
<dbReference type="STRING" id="1142394.PSMK_08160"/>
<dbReference type="Gene3D" id="3.40.50.300">
    <property type="entry name" value="P-loop containing nucleotide triphosphate hydrolases"/>
    <property type="match status" value="2"/>
</dbReference>
<organism evidence="13 14">
    <name type="scientific">Phycisphaera mikurensis (strain NBRC 102666 / KCTC 22515 / FYK2301M01)</name>
    <dbReference type="NCBI Taxonomy" id="1142394"/>
    <lineage>
        <taxon>Bacteria</taxon>
        <taxon>Pseudomonadati</taxon>
        <taxon>Planctomycetota</taxon>
        <taxon>Phycisphaerae</taxon>
        <taxon>Phycisphaerales</taxon>
        <taxon>Phycisphaeraceae</taxon>
        <taxon>Phycisphaera</taxon>
    </lineage>
</organism>
<name>I0ICI7_PHYMF</name>
<proteinExistence type="inferred from homology"/>
<dbReference type="Pfam" id="PF14714">
    <property type="entry name" value="KH_dom-like"/>
    <property type="match status" value="1"/>
</dbReference>
<dbReference type="PATRIC" id="fig|1142394.8.peg.843"/>
<dbReference type="SMART" id="SM00382">
    <property type="entry name" value="AAA"/>
    <property type="match status" value="2"/>
</dbReference>
<feature type="coiled-coil region" evidence="11">
    <location>
        <begin position="170"/>
        <end position="197"/>
    </location>
</feature>
<reference evidence="13 14" key="1">
    <citation type="submission" date="2012-02" db="EMBL/GenBank/DDBJ databases">
        <title>Complete genome sequence of Phycisphaera mikurensis NBRC 102666.</title>
        <authorList>
            <person name="Ankai A."/>
            <person name="Hosoyama A."/>
            <person name="Terui Y."/>
            <person name="Sekine M."/>
            <person name="Fukai R."/>
            <person name="Kato Y."/>
            <person name="Nakamura S."/>
            <person name="Yamada-Narita S."/>
            <person name="Kawakoshi A."/>
            <person name="Fukunaga Y."/>
            <person name="Yamazaki S."/>
            <person name="Fujita N."/>
        </authorList>
    </citation>
    <scope>NUCLEOTIDE SEQUENCE [LARGE SCALE GENOMIC DNA]</scope>
    <source>
        <strain evidence="14">NBRC 102666 / KCTC 22515 / FYK2301M01</strain>
    </source>
</reference>
<dbReference type="Gene3D" id="3.30.300.20">
    <property type="match status" value="1"/>
</dbReference>
<protein>
    <recommendedName>
        <fullName evidence="2 8">GTPase Der</fullName>
    </recommendedName>
    <alternativeName>
        <fullName evidence="7 8">GTP-binding protein EngA</fullName>
    </alternativeName>
</protein>
<evidence type="ECO:0000256" key="6">
    <source>
        <dbReference type="ARBA" id="ARBA00023134"/>
    </source>
</evidence>
<accession>I0ICI7</accession>
<dbReference type="HOGENOM" id="CLU_016077_6_2_0"/>
<evidence type="ECO:0000256" key="11">
    <source>
        <dbReference type="SAM" id="Coils"/>
    </source>
</evidence>
<dbReference type="CDD" id="cd01895">
    <property type="entry name" value="EngA2"/>
    <property type="match status" value="1"/>
</dbReference>
<comment type="function">
    <text evidence="8 10">GTPase that plays an essential role in the late steps of ribosome biogenesis.</text>
</comment>
<evidence type="ECO:0000259" key="12">
    <source>
        <dbReference type="PROSITE" id="PS51712"/>
    </source>
</evidence>
<evidence type="ECO:0000256" key="8">
    <source>
        <dbReference type="HAMAP-Rule" id="MF_00195"/>
    </source>
</evidence>
<dbReference type="eggNOG" id="COG1160">
    <property type="taxonomic scope" value="Bacteria"/>
</dbReference>
<dbReference type="InterPro" id="IPR003593">
    <property type="entry name" value="AAA+_ATPase"/>
</dbReference>
<evidence type="ECO:0000313" key="13">
    <source>
        <dbReference type="EMBL" id="BAM02975.1"/>
    </source>
</evidence>
<keyword evidence="6 8" id="KW-0342">GTP-binding</keyword>
<keyword evidence="14" id="KW-1185">Reference proteome</keyword>
<dbReference type="InterPro" id="IPR031166">
    <property type="entry name" value="G_ENGA"/>
</dbReference>
<dbReference type="AlphaFoldDB" id="I0ICI7"/>
<dbReference type="GO" id="GO:0005525">
    <property type="term" value="F:GTP binding"/>
    <property type="evidence" value="ECO:0007669"/>
    <property type="project" value="UniProtKB-UniRule"/>
</dbReference>
<dbReference type="CDD" id="cd01894">
    <property type="entry name" value="EngA1"/>
    <property type="match status" value="1"/>
</dbReference>
<dbReference type="InterPro" id="IPR032859">
    <property type="entry name" value="KH_dom-like"/>
</dbReference>
<dbReference type="InterPro" id="IPR015946">
    <property type="entry name" value="KH_dom-like_a/b"/>
</dbReference>
<dbReference type="SUPFAM" id="SSF52540">
    <property type="entry name" value="P-loop containing nucleoside triphosphate hydrolases"/>
    <property type="match status" value="2"/>
</dbReference>
<comment type="subunit">
    <text evidence="8">Associates with the 50S ribosomal subunit.</text>
</comment>